<dbReference type="Proteomes" id="UP000197050">
    <property type="component" value="Chromosome"/>
</dbReference>
<name>A0A1Z3UAI1_BREVE</name>
<reference evidence="2" key="1">
    <citation type="submission" date="2017-06" db="EMBL/GenBank/DDBJ databases">
        <title>FDA dAtabase for Regulatory Grade micrObial Sequences (FDA-ARGOS): Supporting development and validation of Infectious Disease Dx tests.</title>
        <authorList>
            <person name="Minogue T."/>
            <person name="Wolcott M."/>
            <person name="Wasieloski L."/>
            <person name="Aguilar W."/>
            <person name="Moore D."/>
            <person name="Tallon L."/>
            <person name="Sadzewicz L."/>
            <person name="Sengamalay N."/>
            <person name="Ott S."/>
            <person name="Godinez A."/>
            <person name="Nagaraj S."/>
            <person name="Nadendla S."/>
            <person name="Geyer C."/>
            <person name="Sichtig H."/>
        </authorList>
    </citation>
    <scope>NUCLEOTIDE SEQUENCE [LARGE SCALE GENOMIC DNA]</scope>
    <source>
        <strain evidence="2">FDAARGOS_289</strain>
    </source>
</reference>
<evidence type="ECO:0000313" key="2">
    <source>
        <dbReference type="Proteomes" id="UP000197050"/>
    </source>
</evidence>
<gene>
    <name evidence="1" type="ORF">CEP68_12445</name>
</gene>
<dbReference type="KEGG" id="bvc:CEP68_12445"/>
<dbReference type="EMBL" id="CP022048">
    <property type="protein sequence ID" value="ASE40251.1"/>
    <property type="molecule type" value="Genomic_DNA"/>
</dbReference>
<proteinExistence type="predicted"/>
<evidence type="ECO:0000313" key="1">
    <source>
        <dbReference type="EMBL" id="ASE40251.1"/>
    </source>
</evidence>
<protein>
    <submittedName>
        <fullName evidence="1">Uncharacterized protein</fullName>
    </submittedName>
</protein>
<sequence length="84" mass="9208">MRALERTGRGPIHQDGLLRSSTAAYDGQREFADVLLKQAHGVTAIALLSHFDDLARFKFTIILTDGSDASCPGGQFITPRLRTH</sequence>
<accession>A0A1Z3UAI1</accession>
<organism evidence="1 2">
    <name type="scientific">Brevundimonas vesicularis</name>
    <name type="common">Pseudomonas vesicularis</name>
    <dbReference type="NCBI Taxonomy" id="41276"/>
    <lineage>
        <taxon>Bacteria</taxon>
        <taxon>Pseudomonadati</taxon>
        <taxon>Pseudomonadota</taxon>
        <taxon>Alphaproteobacteria</taxon>
        <taxon>Caulobacterales</taxon>
        <taxon>Caulobacteraceae</taxon>
        <taxon>Brevundimonas</taxon>
    </lineage>
</organism>
<dbReference type="AlphaFoldDB" id="A0A1Z3UAI1"/>